<dbReference type="AlphaFoldDB" id="A0A7J7UD10"/>
<reference evidence="1 2" key="1">
    <citation type="journal article" date="2020" name="Nature">
        <title>Six reference-quality genomes reveal evolution of bat adaptations.</title>
        <authorList>
            <person name="Jebb D."/>
            <person name="Huang Z."/>
            <person name="Pippel M."/>
            <person name="Hughes G.M."/>
            <person name="Lavrichenko K."/>
            <person name="Devanna P."/>
            <person name="Winkler S."/>
            <person name="Jermiin L.S."/>
            <person name="Skirmuntt E.C."/>
            <person name="Katzourakis A."/>
            <person name="Burkitt-Gray L."/>
            <person name="Ray D.A."/>
            <person name="Sullivan K.A.M."/>
            <person name="Roscito J.G."/>
            <person name="Kirilenko B.M."/>
            <person name="Davalos L.M."/>
            <person name="Corthals A.P."/>
            <person name="Power M.L."/>
            <person name="Jones G."/>
            <person name="Ransome R.D."/>
            <person name="Dechmann D.K.N."/>
            <person name="Locatelli A.G."/>
            <person name="Puechmaille S.J."/>
            <person name="Fedrigo O."/>
            <person name="Jarvis E.D."/>
            <person name="Hiller M."/>
            <person name="Vernes S.C."/>
            <person name="Myers E.W."/>
            <person name="Teeling E.C."/>
        </authorList>
    </citation>
    <scope>NUCLEOTIDE SEQUENCE [LARGE SCALE GENOMIC DNA]</scope>
    <source>
        <strain evidence="1">MMyoMyo1</strain>
        <tissue evidence="1">Flight muscle</tissue>
    </source>
</reference>
<dbReference type="EMBL" id="JABWUV010000013">
    <property type="protein sequence ID" value="KAF6310724.1"/>
    <property type="molecule type" value="Genomic_DNA"/>
</dbReference>
<keyword evidence="2" id="KW-1185">Reference proteome</keyword>
<dbReference type="Proteomes" id="UP000527355">
    <property type="component" value="Unassembled WGS sequence"/>
</dbReference>
<evidence type="ECO:0000313" key="1">
    <source>
        <dbReference type="EMBL" id="KAF6310724.1"/>
    </source>
</evidence>
<gene>
    <name evidence="1" type="ORF">mMyoMyo1_008774</name>
</gene>
<evidence type="ECO:0000313" key="2">
    <source>
        <dbReference type="Proteomes" id="UP000527355"/>
    </source>
</evidence>
<name>A0A7J7UD10_MYOMY</name>
<proteinExistence type="predicted"/>
<protein>
    <submittedName>
        <fullName evidence="1">Uncharacterized protein</fullName>
    </submittedName>
</protein>
<comment type="caution">
    <text evidence="1">The sequence shown here is derived from an EMBL/GenBank/DDBJ whole genome shotgun (WGS) entry which is preliminary data.</text>
</comment>
<sequence length="123" mass="13231">MGDGGGTRAGLGTGAHGWRPASCPSWTQVNRKVGATGDREAAVMAVTATVACYGNAYPWPCPIATPFTVEAKAQRGQVTCLRPHSLPLYFQSHRSVCSRMKINDPITMLAFTKCQALGLYHFM</sequence>
<organism evidence="1 2">
    <name type="scientific">Myotis myotis</name>
    <name type="common">Greater mouse-eared bat</name>
    <name type="synonym">Vespertilio myotis</name>
    <dbReference type="NCBI Taxonomy" id="51298"/>
    <lineage>
        <taxon>Eukaryota</taxon>
        <taxon>Metazoa</taxon>
        <taxon>Chordata</taxon>
        <taxon>Craniata</taxon>
        <taxon>Vertebrata</taxon>
        <taxon>Euteleostomi</taxon>
        <taxon>Mammalia</taxon>
        <taxon>Eutheria</taxon>
        <taxon>Laurasiatheria</taxon>
        <taxon>Chiroptera</taxon>
        <taxon>Yangochiroptera</taxon>
        <taxon>Vespertilionidae</taxon>
        <taxon>Myotis</taxon>
    </lineage>
</organism>
<accession>A0A7J7UD10</accession>